<dbReference type="RefSeq" id="WP_160223854.1">
    <property type="nucleotide sequence ID" value="NZ_CP029149.1"/>
</dbReference>
<sequence length="103" mass="12093">MKYSKLYLIKQAYKNRKEIRKIPSLLRMIGLWIKGEYKPKTLNILLPLLGIIYIISPIDLIPEFIPFFGVTDDIAILSLCLSKLMKEINRFHIWSLKTNNTLN</sequence>
<keyword evidence="2" id="KW-0812">Transmembrane</keyword>
<keyword evidence="4" id="KW-0472">Membrane</keyword>
<keyword evidence="6" id="KW-1185">Reference proteome</keyword>
<accession>A0A6P1QVI8</accession>
<dbReference type="Pfam" id="PF06803">
    <property type="entry name" value="DUF1232"/>
    <property type="match status" value="1"/>
</dbReference>
<dbReference type="OrthoDB" id="9800034at2"/>
<gene>
    <name evidence="5" type="ORF">DBX24_02330</name>
</gene>
<proteinExistence type="predicted"/>
<evidence type="ECO:0000256" key="4">
    <source>
        <dbReference type="ARBA" id="ARBA00023136"/>
    </source>
</evidence>
<dbReference type="InterPro" id="IPR010652">
    <property type="entry name" value="DUF1232"/>
</dbReference>
<reference evidence="5 6" key="1">
    <citation type="submission" date="2018-04" db="EMBL/GenBank/DDBJ databases">
        <title>Characteristic and Complete Genome Sequencing of A Novel Member of Infective Endocarditis Causative Bacteria: Bergeyella cardium QL-PH.</title>
        <authorList>
            <person name="Pan H."/>
            <person name="Sun E."/>
            <person name="Zhang Y."/>
        </authorList>
    </citation>
    <scope>NUCLEOTIDE SEQUENCE [LARGE SCALE GENOMIC DNA]</scope>
    <source>
        <strain evidence="5 6">HPQL</strain>
    </source>
</reference>
<dbReference type="AlphaFoldDB" id="A0A6P1QVI8"/>
<organism evidence="5 6">
    <name type="scientific">Bergeyella cardium</name>
    <dbReference type="NCBI Taxonomy" id="1585976"/>
    <lineage>
        <taxon>Bacteria</taxon>
        <taxon>Pseudomonadati</taxon>
        <taxon>Bacteroidota</taxon>
        <taxon>Flavobacteriia</taxon>
        <taxon>Flavobacteriales</taxon>
        <taxon>Weeksellaceae</taxon>
        <taxon>Bergeyella</taxon>
    </lineage>
</organism>
<dbReference type="GO" id="GO:0012505">
    <property type="term" value="C:endomembrane system"/>
    <property type="evidence" value="ECO:0007669"/>
    <property type="project" value="UniProtKB-SubCell"/>
</dbReference>
<evidence type="ECO:0000256" key="2">
    <source>
        <dbReference type="ARBA" id="ARBA00022692"/>
    </source>
</evidence>
<comment type="subcellular location">
    <subcellularLocation>
        <location evidence="1">Endomembrane system</location>
        <topology evidence="1">Multi-pass membrane protein</topology>
    </subcellularLocation>
</comment>
<keyword evidence="3" id="KW-1133">Transmembrane helix</keyword>
<evidence type="ECO:0000256" key="3">
    <source>
        <dbReference type="ARBA" id="ARBA00022989"/>
    </source>
</evidence>
<evidence type="ECO:0000256" key="1">
    <source>
        <dbReference type="ARBA" id="ARBA00004127"/>
    </source>
</evidence>
<protein>
    <submittedName>
        <fullName evidence="5">DUF1232 domain-containing protein</fullName>
    </submittedName>
</protein>
<name>A0A6P1QVI8_9FLAO</name>
<evidence type="ECO:0000313" key="5">
    <source>
        <dbReference type="EMBL" id="QHN64810.1"/>
    </source>
</evidence>
<evidence type="ECO:0000313" key="6">
    <source>
        <dbReference type="Proteomes" id="UP000464318"/>
    </source>
</evidence>
<dbReference type="KEGG" id="bcad:DBX24_02330"/>
<dbReference type="EMBL" id="CP029149">
    <property type="protein sequence ID" value="QHN64810.1"/>
    <property type="molecule type" value="Genomic_DNA"/>
</dbReference>
<dbReference type="Proteomes" id="UP000464318">
    <property type="component" value="Chromosome"/>
</dbReference>